<proteinExistence type="predicted"/>
<dbReference type="OrthoDB" id="9792687at2"/>
<organism evidence="3 4">
    <name type="scientific">Selenomonas ruminis</name>
    <dbReference type="NCBI Taxonomy" id="2593411"/>
    <lineage>
        <taxon>Bacteria</taxon>
        <taxon>Bacillati</taxon>
        <taxon>Bacillota</taxon>
        <taxon>Negativicutes</taxon>
        <taxon>Selenomonadales</taxon>
        <taxon>Selenomonadaceae</taxon>
        <taxon>Selenomonas</taxon>
    </lineage>
</organism>
<evidence type="ECO:0000259" key="1">
    <source>
        <dbReference type="Pfam" id="PF08401"/>
    </source>
</evidence>
<dbReference type="AlphaFoldDB" id="A0A5D6VX93"/>
<dbReference type="InterPro" id="IPR013610">
    <property type="entry name" value="ArdC_N"/>
</dbReference>
<sequence length="291" mass="32804">MKKDIKAELIKMVTEKMATSQRLPWDSGLLNNVLMPVNAKTMKEYRGINMLILSFLGTGETSEYVTFNQCQELGGKIKKGAKSLPIIYWNRWNKAEKRPAEEGDNPDDCYAFLKFYNVFEVMAQTEGLERKRQVITRDNQPLEEAEAFIKAFAEKTGVTMEHESTTKPGKGSAYYIPSRHLVQVPPREEFKNTEAYVATCFHELVHSTAKEMGRKASEEDTARVSYSKEEIVAEFGAALLCRQFGITSEDDNTAAYLQGWSAAIKENPDWLINGANAAQKAIDYMNEIVAG</sequence>
<evidence type="ECO:0000313" key="4">
    <source>
        <dbReference type="Proteomes" id="UP000323646"/>
    </source>
</evidence>
<dbReference type="Pfam" id="PF08401">
    <property type="entry name" value="ArdcN"/>
    <property type="match status" value="1"/>
</dbReference>
<name>A0A5D6VX93_9FIRM</name>
<gene>
    <name evidence="3" type="ORF">FZ040_12545</name>
</gene>
<dbReference type="GO" id="GO:0003697">
    <property type="term" value="F:single-stranded DNA binding"/>
    <property type="evidence" value="ECO:0007669"/>
    <property type="project" value="InterPro"/>
</dbReference>
<evidence type="ECO:0000313" key="3">
    <source>
        <dbReference type="EMBL" id="TYZ20090.1"/>
    </source>
</evidence>
<comment type="caution">
    <text evidence="3">The sequence shown here is derived from an EMBL/GenBank/DDBJ whole genome shotgun (WGS) entry which is preliminary data.</text>
</comment>
<dbReference type="Proteomes" id="UP000323646">
    <property type="component" value="Unassembled WGS sequence"/>
</dbReference>
<evidence type="ECO:0000259" key="2">
    <source>
        <dbReference type="Pfam" id="PF18818"/>
    </source>
</evidence>
<accession>A0A5D6VX93</accession>
<protein>
    <submittedName>
        <fullName evidence="3">DUF1738 domain-containing protein</fullName>
    </submittedName>
</protein>
<keyword evidence="4" id="KW-1185">Reference proteome</keyword>
<feature type="domain" description="N-terminal" evidence="1">
    <location>
        <begin position="4"/>
        <end position="119"/>
    </location>
</feature>
<dbReference type="InterPro" id="IPR041459">
    <property type="entry name" value="MPTase-PolyVal"/>
</dbReference>
<feature type="domain" description="Polyvalent protein metallopeptidase" evidence="2">
    <location>
        <begin position="151"/>
        <end position="275"/>
    </location>
</feature>
<dbReference type="Pfam" id="PF18818">
    <property type="entry name" value="MPTase-PolyVal"/>
    <property type="match status" value="1"/>
</dbReference>
<reference evidence="3 4" key="1">
    <citation type="submission" date="2019-08" db="EMBL/GenBank/DDBJ databases">
        <title>Selenomonas sp. mPRGC5 and Selenomonas sp. mPRGC8 isolated from ruminal fluid of dairy goat (Capra hircus).</title>
        <authorList>
            <person name="Poothong S."/>
            <person name="Nuengjamnong C."/>
            <person name="Tanasupawat S."/>
        </authorList>
    </citation>
    <scope>NUCLEOTIDE SEQUENCE [LARGE SCALE GENOMIC DNA]</scope>
    <source>
        <strain evidence="4">mPRGC5</strain>
    </source>
</reference>
<dbReference type="EMBL" id="VTOY01000017">
    <property type="protein sequence ID" value="TYZ20090.1"/>
    <property type="molecule type" value="Genomic_DNA"/>
</dbReference>
<dbReference type="RefSeq" id="WP_149172311.1">
    <property type="nucleotide sequence ID" value="NZ_VTOY01000017.1"/>
</dbReference>